<organism evidence="1 2">
    <name type="scientific">Canna indica</name>
    <name type="common">Indian-shot</name>
    <dbReference type="NCBI Taxonomy" id="4628"/>
    <lineage>
        <taxon>Eukaryota</taxon>
        <taxon>Viridiplantae</taxon>
        <taxon>Streptophyta</taxon>
        <taxon>Embryophyta</taxon>
        <taxon>Tracheophyta</taxon>
        <taxon>Spermatophyta</taxon>
        <taxon>Magnoliopsida</taxon>
        <taxon>Liliopsida</taxon>
        <taxon>Zingiberales</taxon>
        <taxon>Cannaceae</taxon>
        <taxon>Canna</taxon>
    </lineage>
</organism>
<dbReference type="Proteomes" id="UP001327560">
    <property type="component" value="Chromosome 9"/>
</dbReference>
<dbReference type="EMBL" id="CP136898">
    <property type="protein sequence ID" value="WOL19298.1"/>
    <property type="molecule type" value="Genomic_DNA"/>
</dbReference>
<gene>
    <name evidence="1" type="ORF">Cni_G28096</name>
</gene>
<protein>
    <submittedName>
        <fullName evidence="1">Uncharacterized protein</fullName>
    </submittedName>
</protein>
<dbReference type="AlphaFoldDB" id="A0AAQ3L644"/>
<accession>A0AAQ3L644</accession>
<keyword evidence="2" id="KW-1185">Reference proteome</keyword>
<name>A0AAQ3L644_9LILI</name>
<evidence type="ECO:0000313" key="2">
    <source>
        <dbReference type="Proteomes" id="UP001327560"/>
    </source>
</evidence>
<sequence>MLIDTSQLHHSRYAFLLGRRSGPTSIRSRPVNSRRTGRLSSLISEPVAPFRRLPSDGEQRTRASDTDTVAYQQTLTRVWLQLAKHSPILQAFNNDMKRAFIGSHLDLKWQIGLLCHLVPMYDCELFVSKINLVLLAKRMCLSVCYKARSTTGKVVLLIGSNVQDLI</sequence>
<reference evidence="1 2" key="1">
    <citation type="submission" date="2023-10" db="EMBL/GenBank/DDBJ databases">
        <title>Chromosome-scale genome assembly provides insights into flower coloration mechanisms of Canna indica.</title>
        <authorList>
            <person name="Li C."/>
        </authorList>
    </citation>
    <scope>NUCLEOTIDE SEQUENCE [LARGE SCALE GENOMIC DNA]</scope>
    <source>
        <tissue evidence="1">Flower</tissue>
    </source>
</reference>
<evidence type="ECO:0000313" key="1">
    <source>
        <dbReference type="EMBL" id="WOL19298.1"/>
    </source>
</evidence>
<proteinExistence type="predicted"/>